<dbReference type="AlphaFoldDB" id="A0A6J5K180"/>
<gene>
    <name evidence="2" type="ORF">LMG9964_00484</name>
</gene>
<protein>
    <submittedName>
        <fullName evidence="2">Uncharacterized protein</fullName>
    </submittedName>
</protein>
<name>A0A6J5K180_9BURK</name>
<proteinExistence type="predicted"/>
<evidence type="ECO:0000313" key="3">
    <source>
        <dbReference type="Proteomes" id="UP000494102"/>
    </source>
</evidence>
<evidence type="ECO:0000313" key="2">
    <source>
        <dbReference type="EMBL" id="CAB4046852.1"/>
    </source>
</evidence>
<dbReference type="Proteomes" id="UP000494102">
    <property type="component" value="Unassembled WGS sequence"/>
</dbReference>
<dbReference type="RefSeq" id="WP_013590415.1">
    <property type="nucleotide sequence ID" value="NZ_CADILN010000001.1"/>
</dbReference>
<dbReference type="EMBL" id="CADILN010000001">
    <property type="protein sequence ID" value="CAB4046852.1"/>
    <property type="molecule type" value="Genomic_DNA"/>
</dbReference>
<feature type="region of interest" description="Disordered" evidence="1">
    <location>
        <begin position="1"/>
        <end position="76"/>
    </location>
</feature>
<accession>A0A6J5K180</accession>
<organism evidence="2 3">
    <name type="scientific">Paraburkholderia phenoliruptrix</name>
    <dbReference type="NCBI Taxonomy" id="252970"/>
    <lineage>
        <taxon>Bacteria</taxon>
        <taxon>Pseudomonadati</taxon>
        <taxon>Pseudomonadota</taxon>
        <taxon>Betaproteobacteria</taxon>
        <taxon>Burkholderiales</taxon>
        <taxon>Burkholderiaceae</taxon>
        <taxon>Paraburkholderia</taxon>
    </lineage>
</organism>
<feature type="compositionally biased region" description="Basic and acidic residues" evidence="1">
    <location>
        <begin position="42"/>
        <end position="76"/>
    </location>
</feature>
<feature type="compositionally biased region" description="Basic and acidic residues" evidence="1">
    <location>
        <begin position="1"/>
        <end position="14"/>
    </location>
</feature>
<reference evidence="2 3" key="1">
    <citation type="submission" date="2020-04" db="EMBL/GenBank/DDBJ databases">
        <authorList>
            <person name="De Canck E."/>
        </authorList>
    </citation>
    <scope>NUCLEOTIDE SEQUENCE [LARGE SCALE GENOMIC DNA]</scope>
    <source>
        <strain evidence="2 3">LMG 9964</strain>
    </source>
</reference>
<dbReference type="GeneID" id="27799212"/>
<sequence length="76" mass="7769">MTNIASDERDDRGNPSKSTGASGGGSFGNQRGAPVTGGAPENGERGAGDVHPPEHANQGGKHEHTQPGHEQERGKT</sequence>
<evidence type="ECO:0000256" key="1">
    <source>
        <dbReference type="SAM" id="MobiDB-lite"/>
    </source>
</evidence>